<evidence type="ECO:0000256" key="3">
    <source>
        <dbReference type="ARBA" id="ARBA00023157"/>
    </source>
</evidence>
<evidence type="ECO:0000256" key="1">
    <source>
        <dbReference type="ARBA" id="ARBA00022490"/>
    </source>
</evidence>
<gene>
    <name evidence="6" type="primary">hslO</name>
    <name evidence="7" type="ORF">CSA56_06110</name>
</gene>
<dbReference type="Gene3D" id="3.90.1280.10">
    <property type="entry name" value="HSP33 redox switch-like"/>
    <property type="match status" value="1"/>
</dbReference>
<accession>A0A2G6KIY2</accession>
<dbReference type="GO" id="GO:0051082">
    <property type="term" value="F:unfolded protein binding"/>
    <property type="evidence" value="ECO:0007669"/>
    <property type="project" value="UniProtKB-UniRule"/>
</dbReference>
<dbReference type="InterPro" id="IPR000397">
    <property type="entry name" value="Heat_shock_Hsp33"/>
</dbReference>
<reference evidence="7 8" key="1">
    <citation type="submission" date="2017-10" db="EMBL/GenBank/DDBJ databases">
        <title>Novel microbial diversity and functional potential in the marine mammal oral microbiome.</title>
        <authorList>
            <person name="Dudek N.K."/>
            <person name="Sun C.L."/>
            <person name="Burstein D."/>
            <person name="Kantor R.S."/>
            <person name="Aliaga Goltsman D.S."/>
            <person name="Bik E.M."/>
            <person name="Thomas B.C."/>
            <person name="Banfield J.F."/>
            <person name="Relman D.A."/>
        </authorList>
    </citation>
    <scope>NUCLEOTIDE SEQUENCE [LARGE SCALE GENOMIC DNA]</scope>
    <source>
        <strain evidence="7">DOLJORAL78_47_16</strain>
    </source>
</reference>
<feature type="disulfide bond" description="Redox-active" evidence="6">
    <location>
        <begin position="236"/>
        <end position="238"/>
    </location>
</feature>
<evidence type="ECO:0000313" key="8">
    <source>
        <dbReference type="Proteomes" id="UP000230821"/>
    </source>
</evidence>
<dbReference type="PANTHER" id="PTHR30111">
    <property type="entry name" value="33 KDA CHAPERONIN"/>
    <property type="match status" value="1"/>
</dbReference>
<dbReference type="Proteomes" id="UP000230821">
    <property type="component" value="Unassembled WGS sequence"/>
</dbReference>
<sequence length="291" mass="31829">MEDYLVRGMTGNGTLRGLACITTDLVNVACRKHDTYPTAAIALGRALTGGALMGALLKDEQRVALKFEGNGPLKKILVEADSRGTVRGYVGVPHVDVPLKNGTFDVAGVIGHAGFLTVTKDLQLKEPYKGVVQLRTSEIAQDLAYYLTESEQIPSAIGLGAFIEASGDMTVSGGFLIQTIPPGDEELVESVIRHIQDMPSITELLRDNVTPEQLLELIFEGISFDIMAKQPLSFRCSCSKTRLKRALVTLGVEELTAMAHEKKDTEVICEFCRARYTFTPRELKRLLESIQ</sequence>
<dbReference type="Pfam" id="PF01430">
    <property type="entry name" value="HSP33"/>
    <property type="match status" value="1"/>
</dbReference>
<comment type="PTM">
    <text evidence="6">Under oxidizing conditions two disulfide bonds are formed involving the reactive cysteines. Under reducing conditions zinc is bound to the reactive cysteines and the protein is inactive.</text>
</comment>
<proteinExistence type="inferred from homology"/>
<dbReference type="CDD" id="cd00498">
    <property type="entry name" value="Hsp33"/>
    <property type="match status" value="1"/>
</dbReference>
<comment type="similarity">
    <text evidence="6">Belongs to the HSP33 family.</text>
</comment>
<name>A0A2G6KIY2_9BACT</name>
<comment type="function">
    <text evidence="6">Redox regulated molecular chaperone. Protects both thermally unfolding and oxidatively damaged proteins from irreversible aggregation. Plays an important role in the bacterial defense system toward oxidative stress.</text>
</comment>
<organism evidence="7 8">
    <name type="scientific">candidate division KSB3 bacterium</name>
    <dbReference type="NCBI Taxonomy" id="2044937"/>
    <lineage>
        <taxon>Bacteria</taxon>
        <taxon>candidate division KSB3</taxon>
    </lineage>
</organism>
<evidence type="ECO:0000313" key="7">
    <source>
        <dbReference type="EMBL" id="PIE34972.1"/>
    </source>
</evidence>
<dbReference type="SUPFAM" id="SSF118352">
    <property type="entry name" value="HSP33 redox switch-like"/>
    <property type="match status" value="1"/>
</dbReference>
<feature type="disulfide bond" description="Redox-active" evidence="6">
    <location>
        <begin position="269"/>
        <end position="272"/>
    </location>
</feature>
<dbReference type="InterPro" id="IPR016154">
    <property type="entry name" value="Heat_shock_Hsp33_C"/>
</dbReference>
<keyword evidence="3 6" id="KW-1015">Disulfide bond</keyword>
<evidence type="ECO:0000256" key="4">
    <source>
        <dbReference type="ARBA" id="ARBA00023186"/>
    </source>
</evidence>
<evidence type="ECO:0000256" key="2">
    <source>
        <dbReference type="ARBA" id="ARBA00022833"/>
    </source>
</evidence>
<keyword evidence="2 6" id="KW-0862">Zinc</keyword>
<keyword evidence="4 6" id="KW-0143">Chaperone</keyword>
<keyword evidence="5 6" id="KW-0676">Redox-active center</keyword>
<dbReference type="GO" id="GO:0005737">
    <property type="term" value="C:cytoplasm"/>
    <property type="evidence" value="ECO:0007669"/>
    <property type="project" value="UniProtKB-SubCell"/>
</dbReference>
<dbReference type="HAMAP" id="MF_00117">
    <property type="entry name" value="HslO"/>
    <property type="match status" value="1"/>
</dbReference>
<dbReference type="Gene3D" id="3.55.30.10">
    <property type="entry name" value="Hsp33 domain"/>
    <property type="match status" value="1"/>
</dbReference>
<dbReference type="GO" id="GO:0042026">
    <property type="term" value="P:protein refolding"/>
    <property type="evidence" value="ECO:0007669"/>
    <property type="project" value="TreeGrafter"/>
</dbReference>
<keyword evidence="1 6" id="KW-0963">Cytoplasm</keyword>
<dbReference type="EMBL" id="PDSK01000069">
    <property type="protein sequence ID" value="PIE34972.1"/>
    <property type="molecule type" value="Genomic_DNA"/>
</dbReference>
<evidence type="ECO:0000256" key="5">
    <source>
        <dbReference type="ARBA" id="ARBA00023284"/>
    </source>
</evidence>
<dbReference type="AlphaFoldDB" id="A0A2G6KIY2"/>
<comment type="caution">
    <text evidence="7">The sequence shown here is derived from an EMBL/GenBank/DDBJ whole genome shotgun (WGS) entry which is preliminary data.</text>
</comment>
<evidence type="ECO:0000256" key="6">
    <source>
        <dbReference type="HAMAP-Rule" id="MF_00117"/>
    </source>
</evidence>
<dbReference type="PIRSF" id="PIRSF005261">
    <property type="entry name" value="Heat_shock_Hsp33"/>
    <property type="match status" value="1"/>
</dbReference>
<dbReference type="InterPro" id="IPR016153">
    <property type="entry name" value="Heat_shock_Hsp33_N"/>
</dbReference>
<dbReference type="GO" id="GO:0044183">
    <property type="term" value="F:protein folding chaperone"/>
    <property type="evidence" value="ECO:0007669"/>
    <property type="project" value="TreeGrafter"/>
</dbReference>
<protein>
    <recommendedName>
        <fullName evidence="6">33 kDa chaperonin</fullName>
    </recommendedName>
    <alternativeName>
        <fullName evidence="6">Heat shock protein 33 homolog</fullName>
        <shortName evidence="6">HSP33</shortName>
    </alternativeName>
</protein>
<comment type="subcellular location">
    <subcellularLocation>
        <location evidence="6">Cytoplasm</location>
    </subcellularLocation>
</comment>
<dbReference type="PANTHER" id="PTHR30111:SF1">
    <property type="entry name" value="33 KDA CHAPERONIN"/>
    <property type="match status" value="1"/>
</dbReference>
<dbReference type="NCBIfam" id="NF001033">
    <property type="entry name" value="PRK00114.1"/>
    <property type="match status" value="1"/>
</dbReference>
<dbReference type="SUPFAM" id="SSF64397">
    <property type="entry name" value="Hsp33 domain"/>
    <property type="match status" value="1"/>
</dbReference>